<dbReference type="Gene3D" id="3.40.50.1010">
    <property type="entry name" value="5'-nuclease"/>
    <property type="match status" value="1"/>
</dbReference>
<dbReference type="EMBL" id="SSMQ01000002">
    <property type="protein sequence ID" value="TKD12565.1"/>
    <property type="molecule type" value="Genomic_DNA"/>
</dbReference>
<dbReference type="Pfam" id="PF01936">
    <property type="entry name" value="NYN"/>
    <property type="match status" value="1"/>
</dbReference>
<accession>A0A4U1JKL3</accession>
<evidence type="ECO:0000256" key="1">
    <source>
        <dbReference type="SAM" id="MobiDB-lite"/>
    </source>
</evidence>
<dbReference type="RefSeq" id="WP_136927201.1">
    <property type="nucleotide sequence ID" value="NZ_SSMQ01000002.1"/>
</dbReference>
<comment type="caution">
    <text evidence="3">The sequence shown here is derived from an EMBL/GenBank/DDBJ whole genome shotgun (WGS) entry which is preliminary data.</text>
</comment>
<dbReference type="InterPro" id="IPR047140">
    <property type="entry name" value="LabA"/>
</dbReference>
<evidence type="ECO:0000259" key="2">
    <source>
        <dbReference type="Pfam" id="PF01936"/>
    </source>
</evidence>
<dbReference type="GO" id="GO:0004540">
    <property type="term" value="F:RNA nuclease activity"/>
    <property type="evidence" value="ECO:0007669"/>
    <property type="project" value="InterPro"/>
</dbReference>
<proteinExistence type="predicted"/>
<dbReference type="PANTHER" id="PTHR35458:SF8">
    <property type="entry name" value="SLR0650 PROTEIN"/>
    <property type="match status" value="1"/>
</dbReference>
<keyword evidence="4" id="KW-1185">Reference proteome</keyword>
<feature type="region of interest" description="Disordered" evidence="1">
    <location>
        <begin position="182"/>
        <end position="250"/>
    </location>
</feature>
<dbReference type="Proteomes" id="UP000309215">
    <property type="component" value="Unassembled WGS sequence"/>
</dbReference>
<dbReference type="AlphaFoldDB" id="A0A4U1JKL3"/>
<sequence length="320" mass="35442">MRVCIFFDGKNFHSGWRDEAGGRRLAFPKLSRWLVDRVGGSLLWGAYYYTGIEIGSAAVTEGQKKLAGFLDMLEVQPGFFVKRFPRKTTMFQCAACGAENRYTQEKEVDTSMVADMLRLAAVNAFDVLVLVSGDSDHAPAVEGVRQLGRQAYVSTWGRAGLSIRLRKAAFDHIDLLEGISFFEDTEGSGPPAPPGPEPRWASEDIPPAVPTPPAGSVPREAIHEECEDPQNGDPDAGESAPPSYQPSEDESVFIEELRAAERRLRNGYVGANYFVTRWQSNRLDPSPDARRRMLEHLVTSRVIEVYHAPDGNAAIRARDE</sequence>
<dbReference type="InterPro" id="IPR021139">
    <property type="entry name" value="NYN"/>
</dbReference>
<dbReference type="OrthoDB" id="9794137at2"/>
<evidence type="ECO:0000313" key="3">
    <source>
        <dbReference type="EMBL" id="TKD12565.1"/>
    </source>
</evidence>
<organism evidence="3 4">
    <name type="scientific">Polyangium fumosum</name>
    <dbReference type="NCBI Taxonomy" id="889272"/>
    <lineage>
        <taxon>Bacteria</taxon>
        <taxon>Pseudomonadati</taxon>
        <taxon>Myxococcota</taxon>
        <taxon>Polyangia</taxon>
        <taxon>Polyangiales</taxon>
        <taxon>Polyangiaceae</taxon>
        <taxon>Polyangium</taxon>
    </lineage>
</organism>
<reference evidence="3 4" key="1">
    <citation type="submission" date="2019-04" db="EMBL/GenBank/DDBJ databases">
        <authorList>
            <person name="Li Y."/>
            <person name="Wang J."/>
        </authorList>
    </citation>
    <scope>NUCLEOTIDE SEQUENCE [LARGE SCALE GENOMIC DNA]</scope>
    <source>
        <strain evidence="3 4">DSM 14668</strain>
    </source>
</reference>
<protein>
    <submittedName>
        <fullName evidence="3">NYN domain-containing protein</fullName>
    </submittedName>
</protein>
<gene>
    <name evidence="3" type="ORF">E8A74_02080</name>
</gene>
<name>A0A4U1JKL3_9BACT</name>
<feature type="domain" description="NYN" evidence="2">
    <location>
        <begin position="2"/>
        <end position="175"/>
    </location>
</feature>
<dbReference type="PANTHER" id="PTHR35458">
    <property type="entry name" value="SLR0755 PROTEIN"/>
    <property type="match status" value="1"/>
</dbReference>
<evidence type="ECO:0000313" key="4">
    <source>
        <dbReference type="Proteomes" id="UP000309215"/>
    </source>
</evidence>